<evidence type="ECO:0000313" key="3">
    <source>
        <dbReference type="Proteomes" id="UP000030004"/>
    </source>
</evidence>
<dbReference type="eggNOG" id="ENOG50337VC">
    <property type="taxonomic scope" value="Bacteria"/>
</dbReference>
<keyword evidence="3" id="KW-1185">Reference proteome</keyword>
<sequence>MIRAFILTLLFAAPAAANPIADVICDDTPRMKTKLERQLRAEKQSIGLRGPEQVVEVWTDERGDWTMVITYASGKSCIVAMGEAWTDLPRKDPA</sequence>
<feature type="signal peptide" evidence="1">
    <location>
        <begin position="1"/>
        <end position="17"/>
    </location>
</feature>
<protein>
    <submittedName>
        <fullName evidence="2">Putative signal peptide protein</fullName>
    </submittedName>
</protein>
<keyword evidence="1" id="KW-0732">Signal</keyword>
<proteinExistence type="predicted"/>
<evidence type="ECO:0000256" key="1">
    <source>
        <dbReference type="SAM" id="SignalP"/>
    </source>
</evidence>
<dbReference type="STRING" id="1461694.ATO9_05740"/>
<gene>
    <name evidence="2" type="ORF">ATO9_05740</name>
</gene>
<dbReference type="EMBL" id="AQQX01000002">
    <property type="protein sequence ID" value="KGM49525.1"/>
    <property type="molecule type" value="Genomic_DNA"/>
</dbReference>
<name>A0A0A0EGS7_9RHOB</name>
<feature type="chain" id="PRO_5001962081" evidence="1">
    <location>
        <begin position="18"/>
        <end position="94"/>
    </location>
</feature>
<accession>A0A0A0EGS7</accession>
<reference evidence="2 3" key="1">
    <citation type="journal article" date="2015" name="Antonie Van Leeuwenhoek">
        <title>Pseudooceanicola atlanticus gen. nov. sp. nov., isolated from surface seawater of the Atlantic Ocean and reclassification of Oceanicola batsensis, Oceanicola marinus, Oceanicola nitratireducens, Oceanicola nanhaiensis, Oceanicola antarcticus and Oceanicola flagellatus, as Pseudooceanicola batsensis comb. nov., Pseudooceanicola marinus comb. nov., Pseudooceanicola nitratireducens comb. nov., Pseudooceanicola nanhaiensis comb. nov., Pseudooceanicola antarcticus comb. nov., and Pseudooceanicola flagellatus comb. nov.</title>
        <authorList>
            <person name="Lai Q."/>
            <person name="Li G."/>
            <person name="Liu X."/>
            <person name="Du Y."/>
            <person name="Sun F."/>
            <person name="Shao Z."/>
        </authorList>
    </citation>
    <scope>NUCLEOTIDE SEQUENCE [LARGE SCALE GENOMIC DNA]</scope>
    <source>
        <strain evidence="2 3">22II-s11g</strain>
    </source>
</reference>
<organism evidence="2 3">
    <name type="scientific">Pseudooceanicola atlanticus</name>
    <dbReference type="NCBI Taxonomy" id="1461694"/>
    <lineage>
        <taxon>Bacteria</taxon>
        <taxon>Pseudomonadati</taxon>
        <taxon>Pseudomonadota</taxon>
        <taxon>Alphaproteobacteria</taxon>
        <taxon>Rhodobacterales</taxon>
        <taxon>Paracoccaceae</taxon>
        <taxon>Pseudooceanicola</taxon>
    </lineage>
</organism>
<dbReference type="AlphaFoldDB" id="A0A0A0EGS7"/>
<dbReference type="RefSeq" id="WP_043746534.1">
    <property type="nucleotide sequence ID" value="NZ_AQQX01000002.1"/>
</dbReference>
<comment type="caution">
    <text evidence="2">The sequence shown here is derived from an EMBL/GenBank/DDBJ whole genome shotgun (WGS) entry which is preliminary data.</text>
</comment>
<dbReference type="Proteomes" id="UP000030004">
    <property type="component" value="Unassembled WGS sequence"/>
</dbReference>
<evidence type="ECO:0000313" key="2">
    <source>
        <dbReference type="EMBL" id="KGM49525.1"/>
    </source>
</evidence>